<name>A0AAE0ZXQ6_9GAST</name>
<dbReference type="EMBL" id="JAWDGP010003107">
    <property type="protein sequence ID" value="KAK3777217.1"/>
    <property type="molecule type" value="Genomic_DNA"/>
</dbReference>
<dbReference type="AlphaFoldDB" id="A0AAE0ZXQ6"/>
<organism evidence="1 2">
    <name type="scientific">Elysia crispata</name>
    <name type="common">lettuce slug</name>
    <dbReference type="NCBI Taxonomy" id="231223"/>
    <lineage>
        <taxon>Eukaryota</taxon>
        <taxon>Metazoa</taxon>
        <taxon>Spiralia</taxon>
        <taxon>Lophotrochozoa</taxon>
        <taxon>Mollusca</taxon>
        <taxon>Gastropoda</taxon>
        <taxon>Heterobranchia</taxon>
        <taxon>Euthyneura</taxon>
        <taxon>Panpulmonata</taxon>
        <taxon>Sacoglossa</taxon>
        <taxon>Placobranchoidea</taxon>
        <taxon>Plakobranchidae</taxon>
        <taxon>Elysia</taxon>
    </lineage>
</organism>
<protein>
    <submittedName>
        <fullName evidence="1">Uncharacterized protein</fullName>
    </submittedName>
</protein>
<comment type="caution">
    <text evidence="1">The sequence shown here is derived from an EMBL/GenBank/DDBJ whole genome shotgun (WGS) entry which is preliminary data.</text>
</comment>
<sequence length="73" mass="8528">MPCCITSYRNKQVVRGTQQDHKLVKSSNRPQFISATDLPRCHLRNGKRRDSKGIVEDEEPDTYRANLVIPRRF</sequence>
<gene>
    <name evidence="1" type="ORF">RRG08_047837</name>
</gene>
<evidence type="ECO:0000313" key="1">
    <source>
        <dbReference type="EMBL" id="KAK3777217.1"/>
    </source>
</evidence>
<proteinExistence type="predicted"/>
<evidence type="ECO:0000313" key="2">
    <source>
        <dbReference type="Proteomes" id="UP001283361"/>
    </source>
</evidence>
<reference evidence="1" key="1">
    <citation type="journal article" date="2023" name="G3 (Bethesda)">
        <title>A reference genome for the long-term kleptoplast-retaining sea slug Elysia crispata morphotype clarki.</title>
        <authorList>
            <person name="Eastman K.E."/>
            <person name="Pendleton A.L."/>
            <person name="Shaikh M.A."/>
            <person name="Suttiyut T."/>
            <person name="Ogas R."/>
            <person name="Tomko P."/>
            <person name="Gavelis G."/>
            <person name="Widhalm J.R."/>
            <person name="Wisecaver J.H."/>
        </authorList>
    </citation>
    <scope>NUCLEOTIDE SEQUENCE</scope>
    <source>
        <strain evidence="1">ECLA1</strain>
    </source>
</reference>
<accession>A0AAE0ZXQ6</accession>
<keyword evidence="2" id="KW-1185">Reference proteome</keyword>
<dbReference type="Proteomes" id="UP001283361">
    <property type="component" value="Unassembled WGS sequence"/>
</dbReference>